<reference evidence="15 16" key="1">
    <citation type="submission" date="2023-01" db="EMBL/GenBank/DDBJ databases">
        <title>Novel species of the genus Vogesella isolated from rivers.</title>
        <authorList>
            <person name="Lu H."/>
        </authorList>
    </citation>
    <scope>NUCLEOTIDE SEQUENCE [LARGE SCALE GENOMIC DNA]</scope>
    <source>
        <strain evidence="15 16">DC21W</strain>
    </source>
</reference>
<gene>
    <name evidence="15" type="ORF">PQU95_09815</name>
</gene>
<accession>A0ABT5IY88</accession>
<evidence type="ECO:0000256" key="8">
    <source>
        <dbReference type="ARBA" id="ARBA00022777"/>
    </source>
</evidence>
<dbReference type="EC" id="2.7.13.3" evidence="3"/>
<dbReference type="InterPro" id="IPR036890">
    <property type="entry name" value="HATPase_C_sf"/>
</dbReference>
<dbReference type="InterPro" id="IPR025201">
    <property type="entry name" value="KdpD_TM"/>
</dbReference>
<organism evidence="15 16">
    <name type="scientific">Vogesella aquatica</name>
    <dbReference type="NCBI Taxonomy" id="2984206"/>
    <lineage>
        <taxon>Bacteria</taxon>
        <taxon>Pseudomonadati</taxon>
        <taxon>Pseudomonadota</taxon>
        <taxon>Betaproteobacteria</taxon>
        <taxon>Neisseriales</taxon>
        <taxon>Chromobacteriaceae</taxon>
        <taxon>Vogesella</taxon>
    </lineage>
</organism>
<dbReference type="Gene3D" id="1.20.120.620">
    <property type="entry name" value="Backbone structure of the membrane domain of e. Coli histidine kinase receptor kdpd"/>
    <property type="match status" value="1"/>
</dbReference>
<dbReference type="PANTHER" id="PTHR45569:SF1">
    <property type="entry name" value="SENSOR PROTEIN KDPD"/>
    <property type="match status" value="1"/>
</dbReference>
<keyword evidence="12 13" id="KW-0472">Membrane</keyword>
<evidence type="ECO:0000256" key="1">
    <source>
        <dbReference type="ARBA" id="ARBA00000085"/>
    </source>
</evidence>
<dbReference type="Pfam" id="PF02702">
    <property type="entry name" value="KdpD"/>
    <property type="match status" value="1"/>
</dbReference>
<feature type="domain" description="Histidine kinase" evidence="14">
    <location>
        <begin position="655"/>
        <end position="869"/>
    </location>
</feature>
<dbReference type="PROSITE" id="PS50109">
    <property type="entry name" value="HIS_KIN"/>
    <property type="match status" value="1"/>
</dbReference>
<evidence type="ECO:0000256" key="10">
    <source>
        <dbReference type="ARBA" id="ARBA00022989"/>
    </source>
</evidence>
<evidence type="ECO:0000256" key="12">
    <source>
        <dbReference type="ARBA" id="ARBA00023136"/>
    </source>
</evidence>
<evidence type="ECO:0000259" key="14">
    <source>
        <dbReference type="PROSITE" id="PS50109"/>
    </source>
</evidence>
<dbReference type="SUPFAM" id="SSF55874">
    <property type="entry name" value="ATPase domain of HSP90 chaperone/DNA topoisomerase II/histidine kinase"/>
    <property type="match status" value="1"/>
</dbReference>
<feature type="transmembrane region" description="Helical" evidence="13">
    <location>
        <begin position="433"/>
        <end position="450"/>
    </location>
</feature>
<dbReference type="RefSeq" id="WP_272751820.1">
    <property type="nucleotide sequence ID" value="NZ_JAQQLF010000010.1"/>
</dbReference>
<protein>
    <recommendedName>
        <fullName evidence="3">histidine kinase</fullName>
        <ecNumber evidence="3">2.7.13.3</ecNumber>
    </recommendedName>
</protein>
<dbReference type="InterPro" id="IPR029016">
    <property type="entry name" value="GAF-like_dom_sf"/>
</dbReference>
<dbReference type="PRINTS" id="PR00344">
    <property type="entry name" value="BCTRLSENSOR"/>
</dbReference>
<dbReference type="CDD" id="cd00075">
    <property type="entry name" value="HATPase"/>
    <property type="match status" value="1"/>
</dbReference>
<keyword evidence="11" id="KW-0902">Two-component regulatory system</keyword>
<dbReference type="SUPFAM" id="SSF47384">
    <property type="entry name" value="Homodimeric domain of signal transducing histidine kinase"/>
    <property type="match status" value="1"/>
</dbReference>
<dbReference type="InterPro" id="IPR003594">
    <property type="entry name" value="HATPase_dom"/>
</dbReference>
<evidence type="ECO:0000256" key="6">
    <source>
        <dbReference type="ARBA" id="ARBA00022692"/>
    </source>
</evidence>
<dbReference type="Gene3D" id="3.30.565.10">
    <property type="entry name" value="Histidine kinase-like ATPase, C-terminal domain"/>
    <property type="match status" value="1"/>
</dbReference>
<keyword evidence="10 13" id="KW-1133">Transmembrane helix</keyword>
<keyword evidence="5" id="KW-0808">Transferase</keyword>
<evidence type="ECO:0000256" key="11">
    <source>
        <dbReference type="ARBA" id="ARBA00023012"/>
    </source>
</evidence>
<dbReference type="Gene3D" id="3.30.450.40">
    <property type="match status" value="1"/>
</dbReference>
<dbReference type="Pfam" id="PF00512">
    <property type="entry name" value="HisKA"/>
    <property type="match status" value="1"/>
</dbReference>
<keyword evidence="8" id="KW-0418">Kinase</keyword>
<dbReference type="Gene3D" id="1.10.287.130">
    <property type="match status" value="1"/>
</dbReference>
<sequence>MTDPDRRPDPDALLASLPRPRGRLKLFFGAAPGVGKTYAMLAEAQEKRAQGLDVLVGWVDTHGRADTEAMLHGLAVLPRRQLDHRSKAVAALDIDAILARRPALVVVDELPHSNAAGSRHPKRWQDVEELLASGIDVYSAMNVQHLYSLRDIVSRVTGVEVAETVPDHVFDQADEVRLVDLPPDDLLQRLAAGKVYLPEVAERAAANFFRKGNLIALRELALRRMADRVDGQMKAQRATQQAAPVWATRHGLLLLVDGRFGADSVRQSQRLARQLGAAWHAVWVDDGRSSAASRAAALAALQQAAEQGATTLVLSGSSPARLLADYARRHNLSLLAMPAPLAGRRLQQALQQHAADLDLLLLSGPAPAIGARSWLGWPQWPLSRRGWLAASLLCVAITVLASPLHGVLEPTNLVMFYLLGVLWVAVRYGRGPAALSAVLSVALFDFFFVQPHFSFAVSDVQYLITFAVMLIVGLVAGQLVASQRHSAAQARQREAHTRTLYEMARELGVALLPEQVGEISQRFLHASLGANIRLWLPPDDEDGALQPQAGDALDEDAAIVRWCYDHAAPAGVATHTLPHAPCLYLPLKAPMRTRGVLVLRVADPATLAEPDNRRLAEAVAALAAQTLERLHYIAVAQQTLVAMESERLRHSLLAALSHDLRTPLTALTGQAETLQRQLAREASPHAAQAAILQTQSQRISRLVTNLLEMARLQAGGVTLRRDWLPPQELFGSAIAALGGATASHRLQVDAPLDCPMLYADPILLERLLVNLLENALKYSPAGSTITLAASASAQHILLSVADQGRGLPPGDPDALFTAFTRGERESAISGVGLGLAICRTIADVHGGRITAANLPAGGACFTLSLPLAPQPALDFDPENLQ</sequence>
<proteinExistence type="predicted"/>
<comment type="catalytic activity">
    <reaction evidence="1">
        <text>ATP + protein L-histidine = ADP + protein N-phospho-L-histidine.</text>
        <dbReference type="EC" id="2.7.13.3"/>
    </reaction>
</comment>
<evidence type="ECO:0000256" key="2">
    <source>
        <dbReference type="ARBA" id="ARBA00004141"/>
    </source>
</evidence>
<dbReference type="PANTHER" id="PTHR45569">
    <property type="entry name" value="SENSOR PROTEIN KDPD"/>
    <property type="match status" value="1"/>
</dbReference>
<comment type="subcellular location">
    <subcellularLocation>
        <location evidence="2">Membrane</location>
        <topology evidence="2">Multi-pass membrane protein</topology>
    </subcellularLocation>
</comment>
<dbReference type="InterPro" id="IPR027417">
    <property type="entry name" value="P-loop_NTPase"/>
</dbReference>
<dbReference type="Pfam" id="PF02518">
    <property type="entry name" value="HATPase_c"/>
    <property type="match status" value="1"/>
</dbReference>
<evidence type="ECO:0000256" key="13">
    <source>
        <dbReference type="SAM" id="Phobius"/>
    </source>
</evidence>
<dbReference type="InterPro" id="IPR005467">
    <property type="entry name" value="His_kinase_dom"/>
</dbReference>
<feature type="transmembrane region" description="Helical" evidence="13">
    <location>
        <begin position="462"/>
        <end position="481"/>
    </location>
</feature>
<keyword evidence="6 13" id="KW-0812">Transmembrane</keyword>
<dbReference type="Pfam" id="PF13492">
    <property type="entry name" value="GAF_3"/>
    <property type="match status" value="1"/>
</dbReference>
<dbReference type="CDD" id="cd00082">
    <property type="entry name" value="HisKA"/>
    <property type="match status" value="1"/>
</dbReference>
<evidence type="ECO:0000313" key="16">
    <source>
        <dbReference type="Proteomes" id="UP001219956"/>
    </source>
</evidence>
<dbReference type="SMART" id="SM00388">
    <property type="entry name" value="HisKA"/>
    <property type="match status" value="1"/>
</dbReference>
<keyword evidence="16" id="KW-1185">Reference proteome</keyword>
<dbReference type="InterPro" id="IPR004358">
    <property type="entry name" value="Sig_transdc_His_kin-like_C"/>
</dbReference>
<dbReference type="InterPro" id="IPR003852">
    <property type="entry name" value="Sig_transdc_His_kinase_KdpD_N"/>
</dbReference>
<dbReference type="SMART" id="SM00387">
    <property type="entry name" value="HATPase_c"/>
    <property type="match status" value="1"/>
</dbReference>
<feature type="transmembrane region" description="Helical" evidence="13">
    <location>
        <begin position="386"/>
        <end position="404"/>
    </location>
</feature>
<evidence type="ECO:0000256" key="3">
    <source>
        <dbReference type="ARBA" id="ARBA00012438"/>
    </source>
</evidence>
<evidence type="ECO:0000256" key="9">
    <source>
        <dbReference type="ARBA" id="ARBA00022840"/>
    </source>
</evidence>
<dbReference type="InterPro" id="IPR003661">
    <property type="entry name" value="HisK_dim/P_dom"/>
</dbReference>
<evidence type="ECO:0000313" key="15">
    <source>
        <dbReference type="EMBL" id="MDC7717508.1"/>
    </source>
</evidence>
<dbReference type="Gene3D" id="3.40.50.300">
    <property type="entry name" value="P-loop containing nucleotide triphosphate hydrolases"/>
    <property type="match status" value="1"/>
</dbReference>
<dbReference type="InterPro" id="IPR036097">
    <property type="entry name" value="HisK_dim/P_sf"/>
</dbReference>
<evidence type="ECO:0000256" key="4">
    <source>
        <dbReference type="ARBA" id="ARBA00022553"/>
    </source>
</evidence>
<keyword evidence="7" id="KW-0547">Nucleotide-binding</keyword>
<dbReference type="InterPro" id="IPR038318">
    <property type="entry name" value="KdpD_sf"/>
</dbReference>
<dbReference type="Proteomes" id="UP001219956">
    <property type="component" value="Unassembled WGS sequence"/>
</dbReference>
<dbReference type="InterPro" id="IPR003018">
    <property type="entry name" value="GAF"/>
</dbReference>
<comment type="caution">
    <text evidence="15">The sequence shown here is derived from an EMBL/GenBank/DDBJ whole genome shotgun (WGS) entry which is preliminary data.</text>
</comment>
<keyword evidence="9" id="KW-0067">ATP-binding</keyword>
<dbReference type="EMBL" id="JAQQLF010000010">
    <property type="protein sequence ID" value="MDC7717508.1"/>
    <property type="molecule type" value="Genomic_DNA"/>
</dbReference>
<evidence type="ECO:0000256" key="5">
    <source>
        <dbReference type="ARBA" id="ARBA00022679"/>
    </source>
</evidence>
<evidence type="ECO:0000256" key="7">
    <source>
        <dbReference type="ARBA" id="ARBA00022741"/>
    </source>
</evidence>
<name>A0ABT5IY88_9NEIS</name>
<dbReference type="InterPro" id="IPR052023">
    <property type="entry name" value="Histidine_kinase_KdpD"/>
</dbReference>
<dbReference type="Pfam" id="PF13493">
    <property type="entry name" value="DUF4118"/>
    <property type="match status" value="1"/>
</dbReference>
<keyword evidence="4" id="KW-0597">Phosphoprotein</keyword>